<sequence length="60" mass="7109">MTIMKPFTRDITLTITIKIILLFLLWWVCVRGMHPVLSSNQEWLLGKNQQPEISQNNNKR</sequence>
<evidence type="ECO:0000313" key="2">
    <source>
        <dbReference type="Proteomes" id="UP000032430"/>
    </source>
</evidence>
<reference evidence="2" key="1">
    <citation type="submission" date="2014-09" db="EMBL/GenBank/DDBJ databases">
        <authorList>
            <person name="Gomez-Valero L."/>
        </authorList>
    </citation>
    <scope>NUCLEOTIDE SEQUENCE [LARGE SCALE GENOMIC DNA]</scope>
    <source>
        <strain evidence="2">ATCC700992</strain>
    </source>
</reference>
<dbReference type="Proteomes" id="UP000032430">
    <property type="component" value="Chromosome I"/>
</dbReference>
<dbReference type="InterPro" id="IPR054636">
    <property type="entry name" value="CydP"/>
</dbReference>
<accession>A0A098G287</accession>
<name>A0A098G287_9GAMM</name>
<dbReference type="HOGENOM" id="CLU_212116_0_0_6"/>
<dbReference type="AlphaFoldDB" id="A0A098G287"/>
<dbReference type="EMBL" id="LN614827">
    <property type="protein sequence ID" value="CEG56588.1"/>
    <property type="molecule type" value="Genomic_DNA"/>
</dbReference>
<evidence type="ECO:0000313" key="1">
    <source>
        <dbReference type="EMBL" id="CEG56588.1"/>
    </source>
</evidence>
<proteinExistence type="predicted"/>
<dbReference type="KEGG" id="lfa:LFA_4011"/>
<protein>
    <submittedName>
        <fullName evidence="1">Uncharacterized protein</fullName>
    </submittedName>
</protein>
<dbReference type="STRING" id="1212491.LFA_4011"/>
<keyword evidence="2" id="KW-1185">Reference proteome</keyword>
<organism evidence="1 2">
    <name type="scientific">Legionella fallonii LLAP-10</name>
    <dbReference type="NCBI Taxonomy" id="1212491"/>
    <lineage>
        <taxon>Bacteria</taxon>
        <taxon>Pseudomonadati</taxon>
        <taxon>Pseudomonadota</taxon>
        <taxon>Gammaproteobacteria</taxon>
        <taxon>Legionellales</taxon>
        <taxon>Legionellaceae</taxon>
        <taxon>Legionella</taxon>
    </lineage>
</organism>
<dbReference type="NCBIfam" id="NF045611">
    <property type="entry name" value="small_CydP"/>
    <property type="match status" value="1"/>
</dbReference>
<gene>
    <name evidence="1" type="ORF">LFA_4011</name>
</gene>